<dbReference type="SUPFAM" id="SSF57716">
    <property type="entry name" value="Glucocorticoid receptor-like (DNA-binding domain)"/>
    <property type="match status" value="1"/>
</dbReference>
<dbReference type="PANTHER" id="PTHR46927">
    <property type="entry name" value="AGAP005574-PA"/>
    <property type="match status" value="1"/>
</dbReference>
<dbReference type="OrthoDB" id="6160919at2759"/>
<sequence>MPQTTCCVPFCSQKGRHKFPKDKQRQAAWVQAIRRMKTKFEIWSPSEYSYVCENHFTEDDYHTITYAGNERRKRALRKTAVPSIFSWTNKVTVAKNQERKESRLERENRKRKLFKDLTNMEQSGENTSCKPEFIATKIDVVTSDIDVGASEEVVTEQECVEQIISIADGKVTFMDSFVQTECEMEDVAIQTTTTHAFSIHNFDDDDSAVHFYNQEDYDAADMLLQLKMT</sequence>
<dbReference type="Gene3D" id="6.20.210.20">
    <property type="entry name" value="THAP domain"/>
    <property type="match status" value="1"/>
</dbReference>
<keyword evidence="1" id="KW-0479">Metal-binding</keyword>
<dbReference type="GO" id="GO:0008270">
    <property type="term" value="F:zinc ion binding"/>
    <property type="evidence" value="ECO:0007669"/>
    <property type="project" value="UniProtKB-KW"/>
</dbReference>
<keyword evidence="3" id="KW-0862">Zinc</keyword>
<dbReference type="InterPro" id="IPR006612">
    <property type="entry name" value="THAP_Znf"/>
</dbReference>
<comment type="caution">
    <text evidence="7">The sequence shown here is derived from an EMBL/GenBank/DDBJ whole genome shotgun (WGS) entry which is preliminary data.</text>
</comment>
<dbReference type="InterPro" id="IPR038441">
    <property type="entry name" value="THAP_Znf_sf"/>
</dbReference>
<evidence type="ECO:0000256" key="5">
    <source>
        <dbReference type="PROSITE-ProRule" id="PRU00309"/>
    </source>
</evidence>
<reference evidence="7" key="1">
    <citation type="journal article" date="2019" name="bioRxiv">
        <title>The Genome of the Zebra Mussel, Dreissena polymorpha: A Resource for Invasive Species Research.</title>
        <authorList>
            <person name="McCartney M.A."/>
            <person name="Auch B."/>
            <person name="Kono T."/>
            <person name="Mallez S."/>
            <person name="Zhang Y."/>
            <person name="Obille A."/>
            <person name="Becker A."/>
            <person name="Abrahante J.E."/>
            <person name="Garbe J."/>
            <person name="Badalamenti J.P."/>
            <person name="Herman A."/>
            <person name="Mangelson H."/>
            <person name="Liachko I."/>
            <person name="Sullivan S."/>
            <person name="Sone E.D."/>
            <person name="Koren S."/>
            <person name="Silverstein K.A.T."/>
            <person name="Beckman K.B."/>
            <person name="Gohl D.M."/>
        </authorList>
    </citation>
    <scope>NUCLEOTIDE SEQUENCE</scope>
    <source>
        <strain evidence="7">Duluth1</strain>
        <tissue evidence="7">Whole animal</tissue>
    </source>
</reference>
<dbReference type="SMART" id="SM00692">
    <property type="entry name" value="DM3"/>
    <property type="match status" value="1"/>
</dbReference>
<dbReference type="EMBL" id="JAIWYP010000004">
    <property type="protein sequence ID" value="KAH3843112.1"/>
    <property type="molecule type" value="Genomic_DNA"/>
</dbReference>
<dbReference type="Pfam" id="PF05485">
    <property type="entry name" value="THAP"/>
    <property type="match status" value="1"/>
</dbReference>
<keyword evidence="8" id="KW-1185">Reference proteome</keyword>
<dbReference type="AlphaFoldDB" id="A0A9D4KNC8"/>
<dbReference type="PROSITE" id="PS50950">
    <property type="entry name" value="ZF_THAP"/>
    <property type="match status" value="1"/>
</dbReference>
<feature type="domain" description="THAP-type" evidence="6">
    <location>
        <begin position="1"/>
        <end position="85"/>
    </location>
</feature>
<dbReference type="InterPro" id="IPR052224">
    <property type="entry name" value="THAP_domain_protein"/>
</dbReference>
<evidence type="ECO:0000313" key="7">
    <source>
        <dbReference type="EMBL" id="KAH3843112.1"/>
    </source>
</evidence>
<keyword evidence="4 5" id="KW-0238">DNA-binding</keyword>
<accession>A0A9D4KNC8</accession>
<dbReference type="GO" id="GO:0003677">
    <property type="term" value="F:DNA binding"/>
    <property type="evidence" value="ECO:0007669"/>
    <property type="project" value="UniProtKB-UniRule"/>
</dbReference>
<evidence type="ECO:0000259" key="6">
    <source>
        <dbReference type="PROSITE" id="PS50950"/>
    </source>
</evidence>
<evidence type="ECO:0000256" key="2">
    <source>
        <dbReference type="ARBA" id="ARBA00022771"/>
    </source>
</evidence>
<evidence type="ECO:0000256" key="1">
    <source>
        <dbReference type="ARBA" id="ARBA00022723"/>
    </source>
</evidence>
<name>A0A9D4KNC8_DREPO</name>
<evidence type="ECO:0000256" key="4">
    <source>
        <dbReference type="ARBA" id="ARBA00023125"/>
    </source>
</evidence>
<gene>
    <name evidence="7" type="ORF">DPMN_116619</name>
</gene>
<proteinExistence type="predicted"/>
<evidence type="ECO:0000256" key="3">
    <source>
        <dbReference type="ARBA" id="ARBA00022833"/>
    </source>
</evidence>
<protein>
    <recommendedName>
        <fullName evidence="6">THAP-type domain-containing protein</fullName>
    </recommendedName>
</protein>
<organism evidence="7 8">
    <name type="scientific">Dreissena polymorpha</name>
    <name type="common">Zebra mussel</name>
    <name type="synonym">Mytilus polymorpha</name>
    <dbReference type="NCBI Taxonomy" id="45954"/>
    <lineage>
        <taxon>Eukaryota</taxon>
        <taxon>Metazoa</taxon>
        <taxon>Spiralia</taxon>
        <taxon>Lophotrochozoa</taxon>
        <taxon>Mollusca</taxon>
        <taxon>Bivalvia</taxon>
        <taxon>Autobranchia</taxon>
        <taxon>Heteroconchia</taxon>
        <taxon>Euheterodonta</taxon>
        <taxon>Imparidentia</taxon>
        <taxon>Neoheterodontei</taxon>
        <taxon>Myida</taxon>
        <taxon>Dreissenoidea</taxon>
        <taxon>Dreissenidae</taxon>
        <taxon>Dreissena</taxon>
    </lineage>
</organism>
<dbReference type="Proteomes" id="UP000828390">
    <property type="component" value="Unassembled WGS sequence"/>
</dbReference>
<dbReference type="PANTHER" id="PTHR46927:SF3">
    <property type="entry name" value="THAP-TYPE DOMAIN-CONTAINING PROTEIN"/>
    <property type="match status" value="1"/>
</dbReference>
<dbReference type="SMART" id="SM00980">
    <property type="entry name" value="THAP"/>
    <property type="match status" value="1"/>
</dbReference>
<keyword evidence="2 5" id="KW-0863">Zinc-finger</keyword>
<evidence type="ECO:0000313" key="8">
    <source>
        <dbReference type="Proteomes" id="UP000828390"/>
    </source>
</evidence>
<reference evidence="7" key="2">
    <citation type="submission" date="2020-11" db="EMBL/GenBank/DDBJ databases">
        <authorList>
            <person name="McCartney M.A."/>
            <person name="Auch B."/>
            <person name="Kono T."/>
            <person name="Mallez S."/>
            <person name="Becker A."/>
            <person name="Gohl D.M."/>
            <person name="Silverstein K.A.T."/>
            <person name="Koren S."/>
            <person name="Bechman K.B."/>
            <person name="Herman A."/>
            <person name="Abrahante J.E."/>
            <person name="Garbe J."/>
        </authorList>
    </citation>
    <scope>NUCLEOTIDE SEQUENCE</scope>
    <source>
        <strain evidence="7">Duluth1</strain>
        <tissue evidence="7">Whole animal</tissue>
    </source>
</reference>